<comment type="caution">
    <text evidence="2">The sequence shown here is derived from an EMBL/GenBank/DDBJ whole genome shotgun (WGS) entry which is preliminary data.</text>
</comment>
<dbReference type="EMBL" id="JARK01001453">
    <property type="protein sequence ID" value="EYC00130.1"/>
    <property type="molecule type" value="Genomic_DNA"/>
</dbReference>
<evidence type="ECO:0000313" key="3">
    <source>
        <dbReference type="Proteomes" id="UP000024635"/>
    </source>
</evidence>
<evidence type="ECO:0000313" key="2">
    <source>
        <dbReference type="EMBL" id="EYC00130.1"/>
    </source>
</evidence>
<reference evidence="3" key="1">
    <citation type="journal article" date="2015" name="Nat. Genet.">
        <title>The genome and transcriptome of the zoonotic hookworm Ancylostoma ceylanicum identify infection-specific gene families.</title>
        <authorList>
            <person name="Schwarz E.M."/>
            <person name="Hu Y."/>
            <person name="Antoshechkin I."/>
            <person name="Miller M.M."/>
            <person name="Sternberg P.W."/>
            <person name="Aroian R.V."/>
        </authorList>
    </citation>
    <scope>NUCLEOTIDE SEQUENCE</scope>
    <source>
        <strain evidence="3">HY135</strain>
    </source>
</reference>
<gene>
    <name evidence="2" type="primary">Acey_s0117.g629</name>
    <name evidence="2" type="ORF">Y032_0117g629</name>
</gene>
<dbReference type="OrthoDB" id="5853607at2759"/>
<keyword evidence="3" id="KW-1185">Reference proteome</keyword>
<dbReference type="AlphaFoldDB" id="A0A016TBY9"/>
<dbReference type="Pfam" id="PF17921">
    <property type="entry name" value="Integrase_H2C2"/>
    <property type="match status" value="1"/>
</dbReference>
<dbReference type="InterPro" id="IPR041588">
    <property type="entry name" value="Integrase_H2C2"/>
</dbReference>
<evidence type="ECO:0000259" key="1">
    <source>
        <dbReference type="Pfam" id="PF17921"/>
    </source>
</evidence>
<proteinExistence type="predicted"/>
<dbReference type="Proteomes" id="UP000024635">
    <property type="component" value="Unassembled WGS sequence"/>
</dbReference>
<accession>A0A016TBY9</accession>
<dbReference type="Gene3D" id="1.10.340.70">
    <property type="match status" value="1"/>
</dbReference>
<name>A0A016TBY9_9BILA</name>
<feature type="domain" description="Integrase zinc-binding" evidence="1">
    <location>
        <begin position="13"/>
        <end position="56"/>
    </location>
</feature>
<sequence>MVTVVSKTRTRIVFDEVPGGMMAGHLNDRNLLRKLKTMVFWEGMEQDIKKWLRSCKESFLARSHQHNIPPLKSIRTFRSFELIGIDWWSWHYRNEGIDVR</sequence>
<organism evidence="2 3">
    <name type="scientific">Ancylostoma ceylanicum</name>
    <dbReference type="NCBI Taxonomy" id="53326"/>
    <lineage>
        <taxon>Eukaryota</taxon>
        <taxon>Metazoa</taxon>
        <taxon>Ecdysozoa</taxon>
        <taxon>Nematoda</taxon>
        <taxon>Chromadorea</taxon>
        <taxon>Rhabditida</taxon>
        <taxon>Rhabditina</taxon>
        <taxon>Rhabditomorpha</taxon>
        <taxon>Strongyloidea</taxon>
        <taxon>Ancylostomatidae</taxon>
        <taxon>Ancylostomatinae</taxon>
        <taxon>Ancylostoma</taxon>
    </lineage>
</organism>
<protein>
    <recommendedName>
        <fullName evidence="1">Integrase zinc-binding domain-containing protein</fullName>
    </recommendedName>
</protein>